<name>A0ABN9FYQ3_9NEOB</name>
<proteinExistence type="predicted"/>
<dbReference type="CDD" id="cd00063">
    <property type="entry name" value="FN3"/>
    <property type="match status" value="1"/>
</dbReference>
<feature type="domain" description="Fibronectin type-III" evidence="2">
    <location>
        <begin position="18"/>
        <end position="113"/>
    </location>
</feature>
<dbReference type="InterPro" id="IPR036116">
    <property type="entry name" value="FN3_sf"/>
</dbReference>
<evidence type="ECO:0000256" key="1">
    <source>
        <dbReference type="ARBA" id="ARBA00022737"/>
    </source>
</evidence>
<dbReference type="Pfam" id="PF00041">
    <property type="entry name" value="fn3"/>
    <property type="match status" value="1"/>
</dbReference>
<protein>
    <recommendedName>
        <fullName evidence="2">Fibronectin type-III domain-containing protein</fullName>
    </recommendedName>
</protein>
<comment type="caution">
    <text evidence="3">The sequence shown here is derived from an EMBL/GenBank/DDBJ whole genome shotgun (WGS) entry which is preliminary data.</text>
</comment>
<dbReference type="PANTHER" id="PTHR13817:SF73">
    <property type="entry name" value="FIBRONECTIN TYPE-III DOMAIN-CONTAINING PROTEIN"/>
    <property type="match status" value="1"/>
</dbReference>
<gene>
    <name evidence="3" type="ORF">SPARVUS_LOCUS13098158</name>
</gene>
<evidence type="ECO:0000259" key="2">
    <source>
        <dbReference type="PROSITE" id="PS50853"/>
    </source>
</evidence>
<dbReference type="EMBL" id="CATNWA010017659">
    <property type="protein sequence ID" value="CAI9602202.1"/>
    <property type="molecule type" value="Genomic_DNA"/>
</dbReference>
<dbReference type="SUPFAM" id="SSF49265">
    <property type="entry name" value="Fibronectin type III"/>
    <property type="match status" value="1"/>
</dbReference>
<dbReference type="PROSITE" id="PS50853">
    <property type="entry name" value="FN3"/>
    <property type="match status" value="1"/>
</dbReference>
<accession>A0ABN9FYQ3</accession>
<sequence length="113" mass="12643">MPRDVFTLSQDKCQVPDPPAQPQVVVVSDAEVAISWKPSTREGSSAVQYYSVVYTRPDLDSEWVAITERVQMDSMVLKGLISDTKYQFAVKAVNSFGESLLSIPSEVIRTFRK</sequence>
<dbReference type="PANTHER" id="PTHR13817">
    <property type="entry name" value="TITIN"/>
    <property type="match status" value="1"/>
</dbReference>
<reference evidence="3" key="1">
    <citation type="submission" date="2023-05" db="EMBL/GenBank/DDBJ databases">
        <authorList>
            <person name="Stuckert A."/>
        </authorList>
    </citation>
    <scope>NUCLEOTIDE SEQUENCE</scope>
</reference>
<dbReference type="Proteomes" id="UP001162483">
    <property type="component" value="Unassembled WGS sequence"/>
</dbReference>
<dbReference type="InterPro" id="IPR013783">
    <property type="entry name" value="Ig-like_fold"/>
</dbReference>
<organism evidence="3 4">
    <name type="scientific">Staurois parvus</name>
    <dbReference type="NCBI Taxonomy" id="386267"/>
    <lineage>
        <taxon>Eukaryota</taxon>
        <taxon>Metazoa</taxon>
        <taxon>Chordata</taxon>
        <taxon>Craniata</taxon>
        <taxon>Vertebrata</taxon>
        <taxon>Euteleostomi</taxon>
        <taxon>Amphibia</taxon>
        <taxon>Batrachia</taxon>
        <taxon>Anura</taxon>
        <taxon>Neobatrachia</taxon>
        <taxon>Ranoidea</taxon>
        <taxon>Ranidae</taxon>
        <taxon>Staurois</taxon>
    </lineage>
</organism>
<dbReference type="InterPro" id="IPR050964">
    <property type="entry name" value="Striated_Muscle_Regulatory"/>
</dbReference>
<dbReference type="Gene3D" id="2.60.40.10">
    <property type="entry name" value="Immunoglobulins"/>
    <property type="match status" value="1"/>
</dbReference>
<evidence type="ECO:0000313" key="4">
    <source>
        <dbReference type="Proteomes" id="UP001162483"/>
    </source>
</evidence>
<dbReference type="SMART" id="SM00060">
    <property type="entry name" value="FN3"/>
    <property type="match status" value="1"/>
</dbReference>
<keyword evidence="1" id="KW-0677">Repeat</keyword>
<keyword evidence="4" id="KW-1185">Reference proteome</keyword>
<evidence type="ECO:0000313" key="3">
    <source>
        <dbReference type="EMBL" id="CAI9602202.1"/>
    </source>
</evidence>
<dbReference type="InterPro" id="IPR003961">
    <property type="entry name" value="FN3_dom"/>
</dbReference>